<proteinExistence type="predicted"/>
<protein>
    <submittedName>
        <fullName evidence="2">Uncharacterized protein</fullName>
    </submittedName>
</protein>
<dbReference type="Proteomes" id="UP000076420">
    <property type="component" value="Unassembled WGS sequence"/>
</dbReference>
<evidence type="ECO:0000313" key="2">
    <source>
        <dbReference type="EnsemblMetazoa" id="BGLB031283-PA"/>
    </source>
</evidence>
<dbReference type="OrthoDB" id="6045352at2759"/>
<dbReference type="VEuPathDB" id="VectorBase:BGLB031283"/>
<dbReference type="VEuPathDB" id="VectorBase:BGLAX_042922"/>
<feature type="compositionally biased region" description="Basic and acidic residues" evidence="1">
    <location>
        <begin position="58"/>
        <end position="68"/>
    </location>
</feature>
<feature type="compositionally biased region" description="Basic and acidic residues" evidence="1">
    <location>
        <begin position="75"/>
        <end position="90"/>
    </location>
</feature>
<gene>
    <name evidence="2" type="primary">106062540</name>
</gene>
<organism evidence="2 3">
    <name type="scientific">Biomphalaria glabrata</name>
    <name type="common">Bloodfluke planorb</name>
    <name type="synonym">Freshwater snail</name>
    <dbReference type="NCBI Taxonomy" id="6526"/>
    <lineage>
        <taxon>Eukaryota</taxon>
        <taxon>Metazoa</taxon>
        <taxon>Spiralia</taxon>
        <taxon>Lophotrochozoa</taxon>
        <taxon>Mollusca</taxon>
        <taxon>Gastropoda</taxon>
        <taxon>Heterobranchia</taxon>
        <taxon>Euthyneura</taxon>
        <taxon>Panpulmonata</taxon>
        <taxon>Hygrophila</taxon>
        <taxon>Lymnaeoidea</taxon>
        <taxon>Planorbidae</taxon>
        <taxon>Biomphalaria</taxon>
    </lineage>
</organism>
<accession>A0A2C9LHZ7</accession>
<sequence>MFCKMFHKKKTKTDRKVSKKLITKKNSTELFFLQDTCGLNVCLKDQTDLADFSSLEDKNQDTDSHHFTSDQSKVQSDDIKGPLIGDHETQESEGGEVDLLKHRGDCKKNPGHSQFIPIDTFSLKHLPEGFQDTDLYEYIKVTADLTVRVGVEMTSPHRPKFWPKTTQPYPFYNISERRNLRTGSGSAWRVFKIQDGVRQNGGDRRTDYTKCWCKKCEVSDSPSNVWWEFDVNTATHVVFDDCEANHTTLRLFYDRDGSPVVNVDKVSVIDVNIEHDWCWLKSVTCDKSLGNKLMEMCKHHESVWMKVLDKYFDSRSKHKLNVIVSHPHGCSKQVSVGQWKDRLEVDGRSKFTYTTCTCSGSSGAYVYCLGYFNYLTWSDLVHSGSFKSGLNYSGVSLVQ</sequence>
<reference evidence="2" key="1">
    <citation type="submission" date="2020-05" db="UniProtKB">
        <authorList>
            <consortium name="EnsemblMetazoa"/>
        </authorList>
    </citation>
    <scope>IDENTIFICATION</scope>
    <source>
        <strain evidence="2">BB02</strain>
    </source>
</reference>
<evidence type="ECO:0000256" key="1">
    <source>
        <dbReference type="SAM" id="MobiDB-lite"/>
    </source>
</evidence>
<dbReference type="EnsemblMetazoa" id="BGLB031283-RB">
    <property type="protein sequence ID" value="BGLB031283-PB"/>
    <property type="gene ID" value="BGLB031283"/>
</dbReference>
<name>A0A2C9LHZ7_BIOGL</name>
<dbReference type="KEGG" id="bgt:106062540"/>
<dbReference type="AlphaFoldDB" id="A0A2C9LHZ7"/>
<dbReference type="EnsemblMetazoa" id="BGLB031283-RA">
    <property type="protein sequence ID" value="BGLB031283-PA"/>
    <property type="gene ID" value="BGLB031283"/>
</dbReference>
<evidence type="ECO:0000313" key="3">
    <source>
        <dbReference type="Proteomes" id="UP000076420"/>
    </source>
</evidence>
<feature type="region of interest" description="Disordered" evidence="1">
    <location>
        <begin position="58"/>
        <end position="94"/>
    </location>
</feature>